<evidence type="ECO:0000313" key="4">
    <source>
        <dbReference type="Proteomes" id="UP000198802"/>
    </source>
</evidence>
<evidence type="ECO:0000259" key="2">
    <source>
        <dbReference type="Pfam" id="PF12172"/>
    </source>
</evidence>
<dbReference type="InterPro" id="IPR052513">
    <property type="entry name" value="Thioester_dehydratase-like"/>
</dbReference>
<feature type="domain" description="ChsH2 rubredoxin-like zinc ribbon" evidence="2">
    <location>
        <begin position="20"/>
        <end position="55"/>
    </location>
</feature>
<dbReference type="InterPro" id="IPR012340">
    <property type="entry name" value="NA-bd_OB-fold"/>
</dbReference>
<dbReference type="InterPro" id="IPR002878">
    <property type="entry name" value="ChsH2_C"/>
</dbReference>
<reference evidence="4" key="1">
    <citation type="submission" date="2015-11" db="EMBL/GenBank/DDBJ databases">
        <authorList>
            <person name="Varghese N."/>
        </authorList>
    </citation>
    <scope>NUCLEOTIDE SEQUENCE [LARGE SCALE GENOMIC DNA]</scope>
    <source>
        <strain evidence="4">DSM 45899</strain>
    </source>
</reference>
<dbReference type="SUPFAM" id="SSF50249">
    <property type="entry name" value="Nucleic acid-binding proteins"/>
    <property type="match status" value="1"/>
</dbReference>
<dbReference type="Pfam" id="PF01796">
    <property type="entry name" value="OB_ChsH2_C"/>
    <property type="match status" value="1"/>
</dbReference>
<dbReference type="PANTHER" id="PTHR34075:SF5">
    <property type="entry name" value="BLR3430 PROTEIN"/>
    <property type="match status" value="1"/>
</dbReference>
<dbReference type="Proteomes" id="UP000198802">
    <property type="component" value="Unassembled WGS sequence"/>
</dbReference>
<dbReference type="InterPro" id="IPR022002">
    <property type="entry name" value="ChsH2_Znr"/>
</dbReference>
<dbReference type="AlphaFoldDB" id="A0A0S4QIB7"/>
<evidence type="ECO:0008006" key="5">
    <source>
        <dbReference type="Google" id="ProtNLM"/>
    </source>
</evidence>
<sequence length="136" mass="14762">MSAPAPRILPSTEGPSGFYWTSGADGRLRLLRCEACAYLIHPPTGYCPACGGRQVAPAPVSGRGTLYSFTVNHQPWDGTGDTYVIGLVEIEEQPDVRLLTNIVGVDPAEVRIGMPLRVVFEDHSPIYIPLFTPVRP</sequence>
<evidence type="ECO:0000313" key="3">
    <source>
        <dbReference type="EMBL" id="CUU54850.1"/>
    </source>
</evidence>
<dbReference type="Gene3D" id="6.10.30.10">
    <property type="match status" value="1"/>
</dbReference>
<dbReference type="EMBL" id="FAOZ01000003">
    <property type="protein sequence ID" value="CUU54850.1"/>
    <property type="molecule type" value="Genomic_DNA"/>
</dbReference>
<dbReference type="RefSeq" id="WP_226930850.1">
    <property type="nucleotide sequence ID" value="NZ_FAOZ01000003.1"/>
</dbReference>
<protein>
    <recommendedName>
        <fullName evidence="5">DNA-binding protein</fullName>
    </recommendedName>
</protein>
<feature type="domain" description="ChsH2 C-terminal OB-fold" evidence="1">
    <location>
        <begin position="59"/>
        <end position="121"/>
    </location>
</feature>
<gene>
    <name evidence="3" type="ORF">Ga0074812_103340</name>
</gene>
<organism evidence="3 4">
    <name type="scientific">Parafrankia irregularis</name>
    <dbReference type="NCBI Taxonomy" id="795642"/>
    <lineage>
        <taxon>Bacteria</taxon>
        <taxon>Bacillati</taxon>
        <taxon>Actinomycetota</taxon>
        <taxon>Actinomycetes</taxon>
        <taxon>Frankiales</taxon>
        <taxon>Frankiaceae</taxon>
        <taxon>Parafrankia</taxon>
    </lineage>
</organism>
<name>A0A0S4QIB7_9ACTN</name>
<dbReference type="PANTHER" id="PTHR34075">
    <property type="entry name" value="BLR3430 PROTEIN"/>
    <property type="match status" value="1"/>
</dbReference>
<accession>A0A0S4QIB7</accession>
<dbReference type="Pfam" id="PF12172">
    <property type="entry name" value="zf-ChsH2"/>
    <property type="match status" value="1"/>
</dbReference>
<proteinExistence type="predicted"/>
<evidence type="ECO:0000259" key="1">
    <source>
        <dbReference type="Pfam" id="PF01796"/>
    </source>
</evidence>
<keyword evidence="4" id="KW-1185">Reference proteome</keyword>